<dbReference type="Gene3D" id="3.20.20.80">
    <property type="entry name" value="Glycosidases"/>
    <property type="match status" value="1"/>
</dbReference>
<evidence type="ECO:0000256" key="3">
    <source>
        <dbReference type="ARBA" id="ARBA00010617"/>
    </source>
</evidence>
<keyword evidence="8" id="KW-0349">Heme</keyword>
<dbReference type="InterPro" id="IPR017853">
    <property type="entry name" value="GH"/>
</dbReference>
<dbReference type="GO" id="GO:0016705">
    <property type="term" value="F:oxidoreductase activity, acting on paired donors, with incorporation or reduction of molecular oxygen"/>
    <property type="evidence" value="ECO:0007669"/>
    <property type="project" value="InterPro"/>
</dbReference>
<dbReference type="GO" id="GO:0005975">
    <property type="term" value="P:carbohydrate metabolic process"/>
    <property type="evidence" value="ECO:0007669"/>
    <property type="project" value="InterPro"/>
</dbReference>
<comment type="caution">
    <text evidence="12">The sequence shown here is derived from an EMBL/GenBank/DDBJ whole genome shotgun (WGS) entry which is preliminary data.</text>
</comment>
<evidence type="ECO:0000256" key="4">
    <source>
        <dbReference type="ARBA" id="ARBA00022723"/>
    </source>
</evidence>
<dbReference type="STRING" id="1093900.A0A507ARV8"/>
<dbReference type="SUPFAM" id="SSF51445">
    <property type="entry name" value="(Trans)glycosidases"/>
    <property type="match status" value="1"/>
</dbReference>
<dbReference type="InParanoid" id="A0A507ARV8"/>
<gene>
    <name evidence="12" type="ORF">E0L32_006006</name>
</gene>
<dbReference type="Gene3D" id="1.10.630.10">
    <property type="entry name" value="Cytochrome P450"/>
    <property type="match status" value="1"/>
</dbReference>
<evidence type="ECO:0000256" key="6">
    <source>
        <dbReference type="ARBA" id="ARBA00023004"/>
    </source>
</evidence>
<evidence type="ECO:0000313" key="12">
    <source>
        <dbReference type="EMBL" id="TPX13535.1"/>
    </source>
</evidence>
<dbReference type="OrthoDB" id="1470350at2759"/>
<comment type="similarity">
    <text evidence="2">Belongs to the glycosyl hydrolase 31 family.</text>
</comment>
<dbReference type="InterPro" id="IPR048395">
    <property type="entry name" value="Glyco_hydro_31_C"/>
</dbReference>
<protein>
    <submittedName>
        <fullName evidence="12">Uncharacterized protein</fullName>
    </submittedName>
</protein>
<dbReference type="GO" id="GO:0004553">
    <property type="term" value="F:hydrolase activity, hydrolyzing O-glycosyl compounds"/>
    <property type="evidence" value="ECO:0007669"/>
    <property type="project" value="InterPro"/>
</dbReference>
<evidence type="ECO:0000259" key="11">
    <source>
        <dbReference type="Pfam" id="PF21365"/>
    </source>
</evidence>
<sequence>MERPQLPLDNALHALVPTRLLATLPVQVLVILAVYCISLVIKRVQQYQADLAIAQRHGCKLPPELSKRWPFGIDRIRDLWICNAEGRLLAYLCNVAKDYEPRNTLSQYLLIGPRAYHILRPENVEAVLSTNFKDYGFGSRPAVFAPLLGNGIFTQEGAAWKHSRELLRKQFIRAQYQNLDRSFREHLNNLVACMPSKGEVDLQPLFFRLTMDIATELLFGRSVYSLRSDVDQDAENREFAESFTIAQEGLAKRFRSAPFHSLYSPPAFRRACRNVHRFVEKYIRQNGIAISKSAAGSVSDNSTSWFIKQIATECASETDLRDQLLNIFLAGRDTTACCLSWTFRLLVRHPDVLRRLRREVASVIDTSAGPTREEIMKMPFLSCVVKESLRLYPPVPLNNREAIRTTILPTGGGPDGEDPILVRAGELVVFSQYINSRRKNIYGADAEQFRPERWETGELDDIGWAYFPFNGGPRQCLGEDFARMEHSRETSRVMLEYDFPAHPVAEEDAVICGPNYRFTIINDVVLRYEWSADGTFEDRASTFAINRRFSQRPKPVVQDSEVGLEIITPSLHLSYDKKRFSPGGLVVDLKSKTTLWGAQWRFGHTPEENLGGTARTLDGVNGRCDMGTGILSKAGYSIVDDSDTMLFDDSGFVSPRKPGDRIDGYLFAYGRDYKAAMNAFFALSGQTPRLPRWALGNWWSRYHKYTTDSYLKLMDDFQKHDIPLSVAVIDMDWHLVQDEKVPHAGWTGYTWDRKLFPDPVAFQAALHDRDLKVTLNDHPHAGIHHHEEQYDEVARFMGRDPSEKIPIIFDPTDPKFMQAFFDIVHRSLEKQGCDFWWIDWQQGALSRIPGFDPLWLLNHYQFLDTQKQQQKAEHGDRALIFSRYAGPGSHRYPVGFSGDSVVSWESLAFQPEFTATASNIGYAWWSHDVGGHYGGSRDDELVARWVQLGVFSPIMRLHSADNAWCSKEPWLYRPEASKAMTFAMRLRHRLMPYLYSANVDFSEKNEAIVQPLYWRFPLREEAYEHPNQYFFGPSLVVAPIVQPRDAATLHASAEVWLPPTAARYVDLFTGMVYDSDRTLDMWRTLQTLPVLAPEGSIIVLDASGEPANGGFNPQALEVIVVVGQDAEYVLVEDIRDDKHCRATRATRLGGNDRDIEFRWDQKAGEFRTTLPLGYGLTVRFLCVDDCPPSGVLVTRDRGIDYEKVVSIEKGNNVLFPGTVVRLGSKPAAADVEEWVAIRVVLRPDQQLGVADYVTKIKSLLLDFQMDFRMKDVIFQIVSGSQPVHSKISALLRLDLPRPIMGVISEVLLADSRH</sequence>
<evidence type="ECO:0000256" key="1">
    <source>
        <dbReference type="ARBA" id="ARBA00001971"/>
    </source>
</evidence>
<dbReference type="Proteomes" id="UP000319257">
    <property type="component" value="Unassembled WGS sequence"/>
</dbReference>
<dbReference type="Pfam" id="PF01055">
    <property type="entry name" value="Glyco_hydro_31_2nd"/>
    <property type="match status" value="1"/>
</dbReference>
<keyword evidence="6 8" id="KW-0408">Iron</keyword>
<dbReference type="GO" id="GO:0005506">
    <property type="term" value="F:iron ion binding"/>
    <property type="evidence" value="ECO:0007669"/>
    <property type="project" value="InterPro"/>
</dbReference>
<evidence type="ECO:0000256" key="5">
    <source>
        <dbReference type="ARBA" id="ARBA00023002"/>
    </source>
</evidence>
<dbReference type="CDD" id="cd06595">
    <property type="entry name" value="GH31_u1"/>
    <property type="match status" value="1"/>
</dbReference>
<dbReference type="SUPFAM" id="SSF48264">
    <property type="entry name" value="Cytochrome P450"/>
    <property type="match status" value="1"/>
</dbReference>
<dbReference type="PRINTS" id="PR00385">
    <property type="entry name" value="P450"/>
</dbReference>
<keyword evidence="13" id="KW-1185">Reference proteome</keyword>
<keyword evidence="9" id="KW-0472">Membrane</keyword>
<dbReference type="GO" id="GO:0004497">
    <property type="term" value="F:monooxygenase activity"/>
    <property type="evidence" value="ECO:0007669"/>
    <property type="project" value="UniProtKB-KW"/>
</dbReference>
<dbReference type="GO" id="GO:0020037">
    <property type="term" value="F:heme binding"/>
    <property type="evidence" value="ECO:0007669"/>
    <property type="project" value="InterPro"/>
</dbReference>
<dbReference type="PANTHER" id="PTHR24287">
    <property type="entry name" value="P450, PUTATIVE (EUROFUNG)-RELATED"/>
    <property type="match status" value="1"/>
</dbReference>
<dbReference type="InterPro" id="IPR017972">
    <property type="entry name" value="Cyt_P450_CS"/>
</dbReference>
<dbReference type="SUPFAM" id="SSF51011">
    <property type="entry name" value="Glycosyl hydrolase domain"/>
    <property type="match status" value="1"/>
</dbReference>
<feature type="domain" description="Glycoside hydrolase family 31 TIM barrel" evidence="10">
    <location>
        <begin position="688"/>
        <end position="997"/>
    </location>
</feature>
<dbReference type="InterPro" id="IPR036396">
    <property type="entry name" value="Cyt_P450_sf"/>
</dbReference>
<organism evidence="12 13">
    <name type="scientific">Thyridium curvatum</name>
    <dbReference type="NCBI Taxonomy" id="1093900"/>
    <lineage>
        <taxon>Eukaryota</taxon>
        <taxon>Fungi</taxon>
        <taxon>Dikarya</taxon>
        <taxon>Ascomycota</taxon>
        <taxon>Pezizomycotina</taxon>
        <taxon>Sordariomycetes</taxon>
        <taxon>Sordariomycetidae</taxon>
        <taxon>Thyridiales</taxon>
        <taxon>Thyridiaceae</taxon>
        <taxon>Thyridium</taxon>
    </lineage>
</organism>
<dbReference type="InterPro" id="IPR000322">
    <property type="entry name" value="Glyco_hydro_31_TIM"/>
</dbReference>
<dbReference type="InterPro" id="IPR001128">
    <property type="entry name" value="Cyt_P450"/>
</dbReference>
<keyword evidence="9" id="KW-1133">Transmembrane helix</keyword>
<feature type="domain" description="Glycosyl hydrolase family 31 C-terminal" evidence="11">
    <location>
        <begin position="1006"/>
        <end position="1098"/>
    </location>
</feature>
<dbReference type="Pfam" id="PF21365">
    <property type="entry name" value="Glyco_hydro_31_3rd"/>
    <property type="match status" value="1"/>
</dbReference>
<feature type="binding site" description="axial binding residue" evidence="8">
    <location>
        <position position="476"/>
    </location>
    <ligand>
        <name>heme</name>
        <dbReference type="ChEBI" id="CHEBI:30413"/>
    </ligand>
    <ligandPart>
        <name>Fe</name>
        <dbReference type="ChEBI" id="CHEBI:18248"/>
    </ligandPart>
</feature>
<evidence type="ECO:0000256" key="2">
    <source>
        <dbReference type="ARBA" id="ARBA00007806"/>
    </source>
</evidence>
<dbReference type="GeneID" id="41973453"/>
<name>A0A507ARV8_9PEZI</name>
<dbReference type="InterPro" id="IPR047146">
    <property type="entry name" value="Cyt_P450_E_CYP52_fungi"/>
</dbReference>
<evidence type="ECO:0000256" key="7">
    <source>
        <dbReference type="ARBA" id="ARBA00023033"/>
    </source>
</evidence>
<keyword evidence="5" id="KW-0560">Oxidoreductase</keyword>
<dbReference type="RefSeq" id="XP_030995246.1">
    <property type="nucleotide sequence ID" value="XM_031140592.1"/>
</dbReference>
<keyword evidence="9" id="KW-0812">Transmembrane</keyword>
<evidence type="ECO:0000313" key="13">
    <source>
        <dbReference type="Proteomes" id="UP000319257"/>
    </source>
</evidence>
<evidence type="ECO:0000256" key="8">
    <source>
        <dbReference type="PIRSR" id="PIRSR602401-1"/>
    </source>
</evidence>
<reference evidence="12 13" key="1">
    <citation type="submission" date="2019-06" db="EMBL/GenBank/DDBJ databases">
        <title>Draft genome sequence of the filamentous fungus Phialemoniopsis curvata isolated from diesel fuel.</title>
        <authorList>
            <person name="Varaljay V.A."/>
            <person name="Lyon W.J."/>
            <person name="Crouch A.L."/>
            <person name="Drake C.E."/>
            <person name="Hollomon J.M."/>
            <person name="Nadeau L.J."/>
            <person name="Nunn H.S."/>
            <person name="Stevenson B.S."/>
            <person name="Bojanowski C.L."/>
            <person name="Crookes-Goodson W.J."/>
        </authorList>
    </citation>
    <scope>NUCLEOTIDE SEQUENCE [LARGE SCALE GENOMIC DNA]</scope>
    <source>
        <strain evidence="12 13">D216</strain>
    </source>
</reference>
<keyword evidence="4 8" id="KW-0479">Metal-binding</keyword>
<dbReference type="Pfam" id="PF00067">
    <property type="entry name" value="p450"/>
    <property type="match status" value="1"/>
</dbReference>
<dbReference type="PRINTS" id="PR00463">
    <property type="entry name" value="EP450I"/>
</dbReference>
<evidence type="ECO:0000259" key="10">
    <source>
        <dbReference type="Pfam" id="PF01055"/>
    </source>
</evidence>
<dbReference type="PROSITE" id="PS00086">
    <property type="entry name" value="CYTOCHROME_P450"/>
    <property type="match status" value="1"/>
</dbReference>
<comment type="cofactor">
    <cofactor evidence="1 8">
        <name>heme</name>
        <dbReference type="ChEBI" id="CHEBI:30413"/>
    </cofactor>
</comment>
<keyword evidence="7" id="KW-0503">Monooxygenase</keyword>
<accession>A0A507ARV8</accession>
<comment type="similarity">
    <text evidence="3">Belongs to the cytochrome P450 family.</text>
</comment>
<dbReference type="InterPro" id="IPR002401">
    <property type="entry name" value="Cyt_P450_E_grp-I"/>
</dbReference>
<feature type="transmembrane region" description="Helical" evidence="9">
    <location>
        <begin position="20"/>
        <end position="41"/>
    </location>
</feature>
<evidence type="ECO:0000256" key="9">
    <source>
        <dbReference type="SAM" id="Phobius"/>
    </source>
</evidence>
<dbReference type="CDD" id="cd11063">
    <property type="entry name" value="CYP52"/>
    <property type="match status" value="1"/>
</dbReference>
<proteinExistence type="inferred from homology"/>
<dbReference type="EMBL" id="SKBQ01000033">
    <property type="protein sequence ID" value="TPX13535.1"/>
    <property type="molecule type" value="Genomic_DNA"/>
</dbReference>
<dbReference type="PANTHER" id="PTHR24287:SF18">
    <property type="entry name" value="CYTOCHROME P450 MONOOXYGENASE APDE-RELATED"/>
    <property type="match status" value="1"/>
</dbReference>